<dbReference type="AlphaFoldDB" id="W7XKP7"/>
<accession>W7XKP7</accession>
<dbReference type="InParanoid" id="W7XKP7"/>
<evidence type="ECO:0000313" key="1">
    <source>
        <dbReference type="EMBL" id="EWS75099.1"/>
    </source>
</evidence>
<organism evidence="1 2">
    <name type="scientific">Tetrahymena thermophila (strain SB210)</name>
    <dbReference type="NCBI Taxonomy" id="312017"/>
    <lineage>
        <taxon>Eukaryota</taxon>
        <taxon>Sar</taxon>
        <taxon>Alveolata</taxon>
        <taxon>Ciliophora</taxon>
        <taxon>Intramacronucleata</taxon>
        <taxon>Oligohymenophorea</taxon>
        <taxon>Hymenostomatida</taxon>
        <taxon>Tetrahymenina</taxon>
        <taxon>Tetrahymenidae</taxon>
        <taxon>Tetrahymena</taxon>
    </lineage>
</organism>
<protein>
    <submittedName>
        <fullName evidence="1">Uncharacterized protein</fullName>
    </submittedName>
</protein>
<dbReference type="KEGG" id="tet:TTHERM_000295858"/>
<gene>
    <name evidence="1" type="ORF">TTHERM_000295858</name>
</gene>
<dbReference type="EMBL" id="GG662740">
    <property type="protein sequence ID" value="EWS75099.1"/>
    <property type="molecule type" value="Genomic_DNA"/>
</dbReference>
<dbReference type="RefSeq" id="XP_012652337.1">
    <property type="nucleotide sequence ID" value="XM_012796883.1"/>
</dbReference>
<proteinExistence type="predicted"/>
<dbReference type="Proteomes" id="UP000009168">
    <property type="component" value="Unassembled WGS sequence"/>
</dbReference>
<reference evidence="2" key="1">
    <citation type="journal article" date="2006" name="PLoS Biol.">
        <title>Macronuclear genome sequence of the ciliate Tetrahymena thermophila, a model eukaryote.</title>
        <authorList>
            <person name="Eisen J.A."/>
            <person name="Coyne R.S."/>
            <person name="Wu M."/>
            <person name="Wu D."/>
            <person name="Thiagarajan M."/>
            <person name="Wortman J.R."/>
            <person name="Badger J.H."/>
            <person name="Ren Q."/>
            <person name="Amedeo P."/>
            <person name="Jones K.M."/>
            <person name="Tallon L.J."/>
            <person name="Delcher A.L."/>
            <person name="Salzberg S.L."/>
            <person name="Silva J.C."/>
            <person name="Haas B.J."/>
            <person name="Majoros W.H."/>
            <person name="Farzad M."/>
            <person name="Carlton J.M."/>
            <person name="Smith R.K. Jr."/>
            <person name="Garg J."/>
            <person name="Pearlman R.E."/>
            <person name="Karrer K.M."/>
            <person name="Sun L."/>
            <person name="Manning G."/>
            <person name="Elde N.C."/>
            <person name="Turkewitz A.P."/>
            <person name="Asai D.J."/>
            <person name="Wilkes D.E."/>
            <person name="Wang Y."/>
            <person name="Cai H."/>
            <person name="Collins K."/>
            <person name="Stewart B.A."/>
            <person name="Lee S.R."/>
            <person name="Wilamowska K."/>
            <person name="Weinberg Z."/>
            <person name="Ruzzo W.L."/>
            <person name="Wloga D."/>
            <person name="Gaertig J."/>
            <person name="Frankel J."/>
            <person name="Tsao C.-C."/>
            <person name="Gorovsky M.A."/>
            <person name="Keeling P.J."/>
            <person name="Waller R.F."/>
            <person name="Patron N.J."/>
            <person name="Cherry J.M."/>
            <person name="Stover N.A."/>
            <person name="Krieger C.J."/>
            <person name="del Toro C."/>
            <person name="Ryder H.F."/>
            <person name="Williamson S.C."/>
            <person name="Barbeau R.A."/>
            <person name="Hamilton E.P."/>
            <person name="Orias E."/>
        </authorList>
    </citation>
    <scope>NUCLEOTIDE SEQUENCE [LARGE SCALE GENOMIC DNA]</scope>
    <source>
        <strain evidence="2">SB210</strain>
    </source>
</reference>
<dbReference type="GeneID" id="24438261"/>
<keyword evidence="2" id="KW-1185">Reference proteome</keyword>
<name>W7XKP7_TETTS</name>
<evidence type="ECO:0000313" key="2">
    <source>
        <dbReference type="Proteomes" id="UP000009168"/>
    </source>
</evidence>
<sequence>MKNIRFIINIYPYLTEPILISENQFIYITFNYLNLIQVNLSYNSLELVSRFQLQSTPDNFFYDSSQNLIFLLYQSSFQLNSLNTKILSQGEIVLTNFQQGDISNAFICSSYIIVPTNNYIQIYNINSNQIHNISLPSEGKIKLAFKLQVKQINSQENNWWKIPFENNQRFNTYDLVDGGNITKDIFILQKQDNWNTVLILDLLKIEFTYKKNIDKWQIMNVVNDPIKQLIYIVNNEATTNIFSYTLDFITSIKNPCLKQAIISFDQNFVYSICPNDIIVYNGLSFEQQFPSLNQGITEANNLINMNYNNHFIIIQKNKISIIQLKYNGTYQNIYEQEIKNAFLSSFQLIIDSNNQKYSSILVSNYQNITQIVLPLSSNKLCSVQIQQQNRTSENIYSKTIIDEITESIQSTQQILSMIEIEYQDGQSIEQIDINFNDQNTDKTHKLGLRLLSKYENQISWINDIQFSKQIFNLFLKQIIFKC</sequence>